<comment type="caution">
    <text evidence="3">The sequence shown here is derived from an EMBL/GenBank/DDBJ whole genome shotgun (WGS) entry which is preliminary data.</text>
</comment>
<protein>
    <submittedName>
        <fullName evidence="3">Uncharacterized protein</fullName>
    </submittedName>
</protein>
<feature type="compositionally biased region" description="Pro residues" evidence="2">
    <location>
        <begin position="27"/>
        <end position="41"/>
    </location>
</feature>
<dbReference type="Proteomes" id="UP000298416">
    <property type="component" value="Unassembled WGS sequence"/>
</dbReference>
<dbReference type="EMBL" id="PNBA02000580">
    <property type="protein sequence ID" value="KAG6383418.1"/>
    <property type="molecule type" value="Genomic_DNA"/>
</dbReference>
<sequence>MFGNSSGKKAMKWVSLLKDFKEKVGLSPPPPSAPTTPSPPPPRDRISTNANDLSPTTPDFSSLPSSISCVVQKMKPYDVLKCLVQFKVYTGCGSCIIETKMNWNWISRDAGKSSVPPILKRAFVTDIDKLKLSSKTRALEAEKVLLYLSEITKDGIAPGANLLHAVEVLVSGPVDKQSFLDSGIFCCLIHVLNALLAPDGSKKSCLH</sequence>
<reference evidence="3" key="1">
    <citation type="submission" date="2018-01" db="EMBL/GenBank/DDBJ databases">
        <authorList>
            <person name="Mao J.F."/>
        </authorList>
    </citation>
    <scope>NUCLEOTIDE SEQUENCE</scope>
    <source>
        <strain evidence="3">Huo1</strain>
        <tissue evidence="3">Leaf</tissue>
    </source>
</reference>
<keyword evidence="4" id="KW-1185">Reference proteome</keyword>
<dbReference type="AlphaFoldDB" id="A0A8X8VVY1"/>
<dbReference type="PANTHER" id="PTHR46108">
    <property type="entry name" value="BLUE CHEESE"/>
    <property type="match status" value="1"/>
</dbReference>
<evidence type="ECO:0000313" key="4">
    <source>
        <dbReference type="Proteomes" id="UP000298416"/>
    </source>
</evidence>
<dbReference type="InterPro" id="IPR051944">
    <property type="entry name" value="BEACH_domain_protein"/>
</dbReference>
<evidence type="ECO:0000313" key="3">
    <source>
        <dbReference type="EMBL" id="KAG6383418.1"/>
    </source>
</evidence>
<name>A0A8X8VVY1_SALSN</name>
<feature type="region of interest" description="Disordered" evidence="2">
    <location>
        <begin position="22"/>
        <end position="64"/>
    </location>
</feature>
<proteinExistence type="predicted"/>
<accession>A0A8X8VVY1</accession>
<organism evidence="3">
    <name type="scientific">Salvia splendens</name>
    <name type="common">Scarlet sage</name>
    <dbReference type="NCBI Taxonomy" id="180675"/>
    <lineage>
        <taxon>Eukaryota</taxon>
        <taxon>Viridiplantae</taxon>
        <taxon>Streptophyta</taxon>
        <taxon>Embryophyta</taxon>
        <taxon>Tracheophyta</taxon>
        <taxon>Spermatophyta</taxon>
        <taxon>Magnoliopsida</taxon>
        <taxon>eudicotyledons</taxon>
        <taxon>Gunneridae</taxon>
        <taxon>Pentapetalae</taxon>
        <taxon>asterids</taxon>
        <taxon>lamiids</taxon>
        <taxon>Lamiales</taxon>
        <taxon>Lamiaceae</taxon>
        <taxon>Nepetoideae</taxon>
        <taxon>Mentheae</taxon>
        <taxon>Salviinae</taxon>
        <taxon>Salvia</taxon>
        <taxon>Salvia subgen. Calosphace</taxon>
        <taxon>core Calosphace</taxon>
    </lineage>
</organism>
<gene>
    <name evidence="3" type="ORF">SASPL_156829</name>
</gene>
<reference evidence="3" key="2">
    <citation type="submission" date="2020-08" db="EMBL/GenBank/DDBJ databases">
        <title>Plant Genome Project.</title>
        <authorList>
            <person name="Zhang R.-G."/>
        </authorList>
    </citation>
    <scope>NUCLEOTIDE SEQUENCE</scope>
    <source>
        <strain evidence="3">Huo1</strain>
        <tissue evidence="3">Leaf</tissue>
    </source>
</reference>
<evidence type="ECO:0000256" key="2">
    <source>
        <dbReference type="SAM" id="MobiDB-lite"/>
    </source>
</evidence>
<feature type="compositionally biased region" description="Polar residues" evidence="2">
    <location>
        <begin position="47"/>
        <end position="64"/>
    </location>
</feature>
<dbReference type="PANTHER" id="PTHR46108:SF4">
    <property type="entry name" value="BLUE CHEESE"/>
    <property type="match status" value="1"/>
</dbReference>
<evidence type="ECO:0000256" key="1">
    <source>
        <dbReference type="ARBA" id="ARBA00022574"/>
    </source>
</evidence>
<keyword evidence="1" id="KW-0853">WD repeat</keyword>